<dbReference type="Gene3D" id="4.10.60.10">
    <property type="entry name" value="Zinc finger, CCHC-type"/>
    <property type="match status" value="1"/>
</dbReference>
<feature type="region of interest" description="Disordered" evidence="5">
    <location>
        <begin position="1"/>
        <end position="22"/>
    </location>
</feature>
<dbReference type="Proteomes" id="UP001295684">
    <property type="component" value="Unassembled WGS sequence"/>
</dbReference>
<keyword evidence="2 4" id="KW-0863">Zinc-finger</keyword>
<keyword evidence="1" id="KW-0479">Metal-binding</keyword>
<dbReference type="EMBL" id="CAMPGE010007885">
    <property type="protein sequence ID" value="CAI2366804.1"/>
    <property type="molecule type" value="Genomic_DNA"/>
</dbReference>
<keyword evidence="3" id="KW-0862">Zinc</keyword>
<evidence type="ECO:0000256" key="5">
    <source>
        <dbReference type="SAM" id="MobiDB-lite"/>
    </source>
</evidence>
<reference evidence="8" key="1">
    <citation type="submission" date="2023-07" db="EMBL/GenBank/DDBJ databases">
        <authorList>
            <consortium name="AG Swart"/>
            <person name="Singh M."/>
            <person name="Singh A."/>
            <person name="Seah K."/>
            <person name="Emmerich C."/>
        </authorList>
    </citation>
    <scope>NUCLEOTIDE SEQUENCE</scope>
    <source>
        <strain evidence="8">DP1</strain>
    </source>
</reference>
<feature type="domain" description="RING-type" evidence="6">
    <location>
        <begin position="135"/>
        <end position="177"/>
    </location>
</feature>
<evidence type="ECO:0000256" key="3">
    <source>
        <dbReference type="ARBA" id="ARBA00022833"/>
    </source>
</evidence>
<dbReference type="PROSITE" id="PS50089">
    <property type="entry name" value="ZF_RING_2"/>
    <property type="match status" value="1"/>
</dbReference>
<evidence type="ECO:0000313" key="9">
    <source>
        <dbReference type="Proteomes" id="UP001295684"/>
    </source>
</evidence>
<comment type="caution">
    <text evidence="8">The sequence shown here is derived from an EMBL/GenBank/DDBJ whole genome shotgun (WGS) entry which is preliminary data.</text>
</comment>
<dbReference type="PROSITE" id="PS50158">
    <property type="entry name" value="ZF_CCHC"/>
    <property type="match status" value="1"/>
</dbReference>
<name>A0AAD1X893_EUPCR</name>
<evidence type="ECO:0000259" key="7">
    <source>
        <dbReference type="PROSITE" id="PS50158"/>
    </source>
</evidence>
<dbReference type="GO" id="GO:0008270">
    <property type="term" value="F:zinc ion binding"/>
    <property type="evidence" value="ECO:0007669"/>
    <property type="project" value="UniProtKB-KW"/>
</dbReference>
<proteinExistence type="predicted"/>
<dbReference type="SUPFAM" id="SSF57850">
    <property type="entry name" value="RING/U-box"/>
    <property type="match status" value="1"/>
</dbReference>
<dbReference type="Gene3D" id="3.30.40.10">
    <property type="entry name" value="Zinc/RING finger domain, C3HC4 (zinc finger)"/>
    <property type="match status" value="1"/>
</dbReference>
<feature type="compositionally biased region" description="Basic and acidic residues" evidence="5">
    <location>
        <begin position="1"/>
        <end position="14"/>
    </location>
</feature>
<keyword evidence="9" id="KW-1185">Reference proteome</keyword>
<evidence type="ECO:0000313" key="8">
    <source>
        <dbReference type="EMBL" id="CAI2366804.1"/>
    </source>
</evidence>
<dbReference type="Pfam" id="PF13696">
    <property type="entry name" value="zf-CCHC_2"/>
    <property type="match status" value="1"/>
</dbReference>
<evidence type="ECO:0000256" key="1">
    <source>
        <dbReference type="ARBA" id="ARBA00022723"/>
    </source>
</evidence>
<evidence type="ECO:0000259" key="6">
    <source>
        <dbReference type="PROSITE" id="PS50089"/>
    </source>
</evidence>
<evidence type="ECO:0000256" key="4">
    <source>
        <dbReference type="PROSITE-ProRule" id="PRU00047"/>
    </source>
</evidence>
<dbReference type="InterPro" id="IPR001878">
    <property type="entry name" value="Znf_CCHC"/>
</dbReference>
<gene>
    <name evidence="8" type="ORF">ECRASSUSDP1_LOCUS8078</name>
</gene>
<evidence type="ECO:0000256" key="2">
    <source>
        <dbReference type="ARBA" id="ARBA00022771"/>
    </source>
</evidence>
<dbReference type="InterPro" id="IPR027370">
    <property type="entry name" value="Znf-RING_euk"/>
</dbReference>
<organism evidence="8 9">
    <name type="scientific">Euplotes crassus</name>
    <dbReference type="NCBI Taxonomy" id="5936"/>
    <lineage>
        <taxon>Eukaryota</taxon>
        <taxon>Sar</taxon>
        <taxon>Alveolata</taxon>
        <taxon>Ciliophora</taxon>
        <taxon>Intramacronucleata</taxon>
        <taxon>Spirotrichea</taxon>
        <taxon>Hypotrichia</taxon>
        <taxon>Euplotida</taxon>
        <taxon>Euplotidae</taxon>
        <taxon>Moneuplotes</taxon>
    </lineage>
</organism>
<dbReference type="InterPro" id="IPR013083">
    <property type="entry name" value="Znf_RING/FYVE/PHD"/>
</dbReference>
<dbReference type="InterPro" id="IPR025829">
    <property type="entry name" value="Zn_knuckle_CX2CX3GHX4C"/>
</dbReference>
<feature type="region of interest" description="Disordered" evidence="5">
    <location>
        <begin position="395"/>
        <end position="417"/>
    </location>
</feature>
<dbReference type="Pfam" id="PF13445">
    <property type="entry name" value="zf-RING_UBOX"/>
    <property type="match status" value="1"/>
</dbReference>
<dbReference type="InterPro" id="IPR036875">
    <property type="entry name" value="Znf_CCHC_sf"/>
</dbReference>
<accession>A0AAD1X893</accession>
<feature type="domain" description="CCHC-type" evidence="7">
    <location>
        <begin position="64"/>
        <end position="78"/>
    </location>
</feature>
<protein>
    <submittedName>
        <fullName evidence="8">Uncharacterized protein</fullName>
    </submittedName>
</protein>
<sequence length="417" mass="48596">MDQELGERGCRDESLSDSEEQLEKVRKSMKEYMRLFKERLREERGRGEEDKGCVEQPNDDSYVCHRCDERGHFIHDCPTNGDPLFDEEKGYQDSPGAVAFKIQKQVEEKLNGICRDDKVVYKPFLKSQLMPEFCCQICQDIFKNPGLMPCCGINYCWECIISQISPLRGYFSCPNCDQATLVDISSEILTKNIVMNNLLNRLSQLYKRELQIGTHIKEIEISKYSVENLSQVQEISTQNITEFDQEKLLEEYQADEEDYKAIMEILNLENIDIEPEVIKYNAKQEKFLQKKTNSLINPNPTKALRVMQKTSDIKDDFCSILPHIEEEELKTDETDTFPDLSDRFFVNARSYLSCNMKDMVDNKLSNKASLKIYSTQTRGPIFQCENQIKSSIKNRIKNKKRKKRRNRKKKNASLLGN</sequence>
<dbReference type="SUPFAM" id="SSF57756">
    <property type="entry name" value="Retrovirus zinc finger-like domains"/>
    <property type="match status" value="1"/>
</dbReference>
<dbReference type="GO" id="GO:0003676">
    <property type="term" value="F:nucleic acid binding"/>
    <property type="evidence" value="ECO:0007669"/>
    <property type="project" value="InterPro"/>
</dbReference>
<dbReference type="InterPro" id="IPR001841">
    <property type="entry name" value="Znf_RING"/>
</dbReference>
<feature type="compositionally biased region" description="Basic residues" evidence="5">
    <location>
        <begin position="395"/>
        <end position="411"/>
    </location>
</feature>
<dbReference type="AlphaFoldDB" id="A0AAD1X893"/>